<dbReference type="RefSeq" id="WP_102365732.1">
    <property type="nucleotide sequence ID" value="NZ_CP020991.1"/>
</dbReference>
<keyword evidence="2" id="KW-0472">Membrane</keyword>
<feature type="compositionally biased region" description="Low complexity" evidence="1">
    <location>
        <begin position="137"/>
        <end position="148"/>
    </location>
</feature>
<protein>
    <submittedName>
        <fullName evidence="3">Uncharacterized protein</fullName>
    </submittedName>
</protein>
<sequence length="158" mass="17240">MSDINSQKQKKQSAKGRKSMLIIGIILLNISIFMAAFVFSFNMIINPIEKRDIQVQTLTDENTKLKSDSQLLQDQLDVVQSELDSYKKKYGGSSNSSKSNASGSSSSSKSNSESGEKSSDRSSSNSSNEDDDEDNSSSRSRNVSGSGSSERDLNMDND</sequence>
<feature type="compositionally biased region" description="Basic and acidic residues" evidence="1">
    <location>
        <begin position="149"/>
        <end position="158"/>
    </location>
</feature>
<dbReference type="GeneID" id="98062769"/>
<accession>A0A2K9P2Q1</accession>
<feature type="compositionally biased region" description="Low complexity" evidence="1">
    <location>
        <begin position="91"/>
        <end position="113"/>
    </location>
</feature>
<evidence type="ECO:0000256" key="2">
    <source>
        <dbReference type="SAM" id="Phobius"/>
    </source>
</evidence>
<keyword evidence="2" id="KW-0812">Transmembrane</keyword>
<reference evidence="3 4" key="1">
    <citation type="submission" date="2017-04" db="EMBL/GenBank/DDBJ databases">
        <title>Monoglobus pectinilyticus 14 draft genome.</title>
        <authorList>
            <person name="Kim C."/>
            <person name="Rosendale D.I."/>
            <person name="Kelly W.J."/>
            <person name="Tannock G.W."/>
            <person name="Patchett M.L."/>
            <person name="Jordens J.Z."/>
        </authorList>
    </citation>
    <scope>NUCLEOTIDE SEQUENCE [LARGE SCALE GENOMIC DNA]</scope>
    <source>
        <strain evidence="3 4">14</strain>
    </source>
</reference>
<evidence type="ECO:0000313" key="4">
    <source>
        <dbReference type="Proteomes" id="UP000235589"/>
    </source>
</evidence>
<organism evidence="3 4">
    <name type="scientific">Monoglobus pectinilyticus</name>
    <dbReference type="NCBI Taxonomy" id="1981510"/>
    <lineage>
        <taxon>Bacteria</taxon>
        <taxon>Bacillati</taxon>
        <taxon>Bacillota</taxon>
        <taxon>Clostridia</taxon>
        <taxon>Monoglobales</taxon>
        <taxon>Monoglobaceae</taxon>
        <taxon>Monoglobus</taxon>
    </lineage>
</organism>
<keyword evidence="4" id="KW-1185">Reference proteome</keyword>
<dbReference type="KEGG" id="mpec:B9O19_01370"/>
<gene>
    <name evidence="3" type="ORF">B9O19_01370</name>
</gene>
<proteinExistence type="predicted"/>
<feature type="region of interest" description="Disordered" evidence="1">
    <location>
        <begin position="87"/>
        <end position="158"/>
    </location>
</feature>
<feature type="transmembrane region" description="Helical" evidence="2">
    <location>
        <begin position="21"/>
        <end position="45"/>
    </location>
</feature>
<name>A0A2K9P2Q1_9FIRM</name>
<dbReference type="AlphaFoldDB" id="A0A2K9P2Q1"/>
<keyword evidence="2" id="KW-1133">Transmembrane helix</keyword>
<dbReference type="Proteomes" id="UP000235589">
    <property type="component" value="Chromosome"/>
</dbReference>
<evidence type="ECO:0000313" key="3">
    <source>
        <dbReference type="EMBL" id="AUO19531.1"/>
    </source>
</evidence>
<evidence type="ECO:0000256" key="1">
    <source>
        <dbReference type="SAM" id="MobiDB-lite"/>
    </source>
</evidence>
<dbReference type="EMBL" id="CP020991">
    <property type="protein sequence ID" value="AUO19531.1"/>
    <property type="molecule type" value="Genomic_DNA"/>
</dbReference>